<reference evidence="4" key="1">
    <citation type="submission" date="2007-07" db="EMBL/GenBank/DDBJ databases">
        <title>PCAP assembly of the Caenorhabditis remanei genome.</title>
        <authorList>
            <consortium name="The Caenorhabditis remanei Sequencing Consortium"/>
            <person name="Wilson R.K."/>
        </authorList>
    </citation>
    <scope>NUCLEOTIDE SEQUENCE [LARGE SCALE GENOMIC DNA]</scope>
    <source>
        <strain evidence="4">PB4641</strain>
    </source>
</reference>
<comment type="catalytic activity">
    <reaction evidence="2">
        <text>Thiol-dependent hydrolysis of ester, thioester, amide, peptide and isopeptide bonds formed by the C-terminal Gly of ubiquitin (a 76-residue protein attached to proteins as an intracellular targeting signal).</text>
        <dbReference type="EC" id="3.4.19.12"/>
    </reaction>
</comment>
<evidence type="ECO:0000259" key="3">
    <source>
        <dbReference type="Pfam" id="PF04424"/>
    </source>
</evidence>
<dbReference type="GO" id="GO:0071108">
    <property type="term" value="P:protein K48-linked deubiquitination"/>
    <property type="evidence" value="ECO:0007669"/>
    <property type="project" value="TreeGrafter"/>
</dbReference>
<evidence type="ECO:0000313" key="5">
    <source>
        <dbReference type="Proteomes" id="UP000008281"/>
    </source>
</evidence>
<dbReference type="GO" id="GO:0005829">
    <property type="term" value="C:cytosol"/>
    <property type="evidence" value="ECO:0007669"/>
    <property type="project" value="TreeGrafter"/>
</dbReference>
<comment type="function">
    <text evidence="2">Hydrolase that can specifically remove 'Lys-48'-linked conjugated ubiquitin from proteins. Has exodeubiquitinase activity and has a preference for long polyubiquitin chains. May play a regulatory role at the level of protein turnover.</text>
</comment>
<keyword evidence="2" id="KW-0788">Thiol protease</keyword>
<organism evidence="5">
    <name type="scientific">Caenorhabditis remanei</name>
    <name type="common">Caenorhabditis vulgaris</name>
    <dbReference type="NCBI Taxonomy" id="31234"/>
    <lineage>
        <taxon>Eukaryota</taxon>
        <taxon>Metazoa</taxon>
        <taxon>Ecdysozoa</taxon>
        <taxon>Nematoda</taxon>
        <taxon>Chromadorea</taxon>
        <taxon>Rhabditida</taxon>
        <taxon>Rhabditina</taxon>
        <taxon>Rhabditomorpha</taxon>
        <taxon>Rhabditoidea</taxon>
        <taxon>Rhabditidae</taxon>
        <taxon>Peloderinae</taxon>
        <taxon>Caenorhabditis</taxon>
    </lineage>
</organism>
<keyword evidence="2" id="KW-0378">Hydrolase</keyword>
<evidence type="ECO:0000256" key="2">
    <source>
        <dbReference type="RuleBase" id="RU367139"/>
    </source>
</evidence>
<dbReference type="FunCoup" id="E3MXW1">
    <property type="interactions" value="1661"/>
</dbReference>
<dbReference type="EMBL" id="DS268493">
    <property type="protein sequence ID" value="EFP11761.1"/>
    <property type="molecule type" value="Genomic_DNA"/>
</dbReference>
<dbReference type="Proteomes" id="UP000008281">
    <property type="component" value="Unassembled WGS sequence"/>
</dbReference>
<dbReference type="OrthoDB" id="10261212at2759"/>
<dbReference type="PANTHER" id="PTHR18063:SF6">
    <property type="entry name" value="UBIQUITIN CARBOXYL-TERMINAL HYDROLASE"/>
    <property type="match status" value="1"/>
</dbReference>
<gene>
    <name evidence="4" type="ORF">CRE_26757</name>
</gene>
<evidence type="ECO:0000256" key="1">
    <source>
        <dbReference type="ARBA" id="ARBA00006616"/>
    </source>
</evidence>
<feature type="domain" description="MINDY deubiquitinase" evidence="3">
    <location>
        <begin position="83"/>
        <end position="287"/>
    </location>
</feature>
<dbReference type="GO" id="GO:0140934">
    <property type="term" value="F:histone deubiquitinase activity"/>
    <property type="evidence" value="ECO:0007669"/>
    <property type="project" value="UniProtKB-UniRule"/>
</dbReference>
<dbReference type="OMA" id="TVEREMY"/>
<dbReference type="eggNOG" id="KOG2427">
    <property type="taxonomic scope" value="Eukaryota"/>
</dbReference>
<evidence type="ECO:0000313" key="4">
    <source>
        <dbReference type="EMBL" id="EFP11761.1"/>
    </source>
</evidence>
<dbReference type="GO" id="GO:1990380">
    <property type="term" value="F:K48-linked deubiquitinase activity"/>
    <property type="evidence" value="ECO:0007669"/>
    <property type="project" value="UniProtKB-UniRule"/>
</dbReference>
<dbReference type="InterPro" id="IPR007518">
    <property type="entry name" value="MINDY"/>
</dbReference>
<keyword evidence="2" id="KW-0645">Protease</keyword>
<dbReference type="STRING" id="31234.E3MXW1"/>
<dbReference type="Pfam" id="PF04424">
    <property type="entry name" value="MINDY_DUB"/>
    <property type="match status" value="1"/>
</dbReference>
<dbReference type="GO" id="GO:0006508">
    <property type="term" value="P:proteolysis"/>
    <property type="evidence" value="ECO:0007669"/>
    <property type="project" value="UniProtKB-KW"/>
</dbReference>
<comment type="similarity">
    <text evidence="1 2">Belongs to the MINDY deubiquitinase family. FAM63 subfamily.</text>
</comment>
<protein>
    <recommendedName>
        <fullName evidence="2">Ubiquitin carboxyl-terminal hydrolase</fullName>
        <ecNumber evidence="2">3.4.19.12</ecNumber>
    </recommendedName>
</protein>
<accession>E3MXW1</accession>
<dbReference type="InParanoid" id="E3MXW1"/>
<keyword evidence="5" id="KW-1185">Reference proteome</keyword>
<name>E3MXW1_CAERE</name>
<proteinExistence type="inferred from homology"/>
<dbReference type="GO" id="GO:0016807">
    <property type="term" value="F:cysteine-type carboxypeptidase activity"/>
    <property type="evidence" value="ECO:0007669"/>
    <property type="project" value="TreeGrafter"/>
</dbReference>
<keyword evidence="2" id="KW-0833">Ubl conjugation pathway</keyword>
<dbReference type="GO" id="GO:0036435">
    <property type="term" value="F:K48-linked polyubiquitin modification-dependent protein binding"/>
    <property type="evidence" value="ECO:0007669"/>
    <property type="project" value="UniProtKB-UniRule"/>
</dbReference>
<sequence>MSILTSKSCFSQLFIIKSSFSLKNPIFARKTQFSARKLVYGRIFSQQTHILSSKSRFPLKIHIYLIKPQFLTDFYQFHTKIPDFQTKVIRFGPIDYRIVTQNLNGPCPLIAIINTLVLKGKVTIPAVYVVTSTELLNLLSNVILSAEPSNQKTKEIYEANLRDVMNLMPTLVNGLDVNVKFSAVNQFEFTPALSLFDLVHINLYHVWLPDPQFPVIFDLIKSLNYNELVEKICAESDTVEREMYKSWYEDTQSQITFIGVQSLFTEMKDAELAVLFQNNHFSTILRRRFVNRRESL</sequence>
<dbReference type="EC" id="3.4.19.12" evidence="2"/>
<dbReference type="AlphaFoldDB" id="E3MXW1"/>
<dbReference type="HOGENOM" id="CLU_940862_0_0_1"/>
<dbReference type="GO" id="GO:0071944">
    <property type="term" value="C:cell periphery"/>
    <property type="evidence" value="ECO:0007669"/>
    <property type="project" value="TreeGrafter"/>
</dbReference>
<dbReference type="InterPro" id="IPR033979">
    <property type="entry name" value="MINDY_domain"/>
</dbReference>
<dbReference type="GO" id="GO:0004843">
    <property type="term" value="F:cysteine-type deubiquitinase activity"/>
    <property type="evidence" value="ECO:0007669"/>
    <property type="project" value="UniProtKB-UniRule"/>
</dbReference>
<dbReference type="PANTHER" id="PTHR18063">
    <property type="entry name" value="NF-E2 INDUCIBLE PROTEIN"/>
    <property type="match status" value="1"/>
</dbReference>